<feature type="transmembrane region" description="Helical" evidence="2">
    <location>
        <begin position="271"/>
        <end position="291"/>
    </location>
</feature>
<feature type="transmembrane region" description="Helical" evidence="2">
    <location>
        <begin position="22"/>
        <end position="41"/>
    </location>
</feature>
<protein>
    <submittedName>
        <fullName evidence="3">Uncharacterized protein</fullName>
    </submittedName>
</protein>
<dbReference type="EMBL" id="LWDF02000062">
    <property type="protein sequence ID" value="KAE8258646.1"/>
    <property type="molecule type" value="Genomic_DNA"/>
</dbReference>
<keyword evidence="2" id="KW-0812">Transmembrane</keyword>
<keyword evidence="2" id="KW-1133">Transmembrane helix</keyword>
<dbReference type="AlphaFoldDB" id="A0A177TF56"/>
<feature type="transmembrane region" description="Helical" evidence="2">
    <location>
        <begin position="53"/>
        <end position="80"/>
    </location>
</feature>
<proteinExistence type="predicted"/>
<comment type="caution">
    <text evidence="3">The sequence shown here is derived from an EMBL/GenBank/DDBJ whole genome shotgun (WGS) entry which is preliminary data.</text>
</comment>
<feature type="transmembrane region" description="Helical" evidence="2">
    <location>
        <begin position="124"/>
        <end position="141"/>
    </location>
</feature>
<accession>A0A177TF56</accession>
<feature type="transmembrane region" description="Helical" evidence="2">
    <location>
        <begin position="92"/>
        <end position="112"/>
    </location>
</feature>
<reference evidence="3" key="1">
    <citation type="submission" date="2016-04" db="EMBL/GenBank/DDBJ databases">
        <authorList>
            <person name="Nguyen H.D."/>
            <person name="Samba Siva P."/>
            <person name="Cullis J."/>
            <person name="Levesque C.A."/>
            <person name="Hambleton S."/>
        </authorList>
    </citation>
    <scope>NUCLEOTIDE SEQUENCE</scope>
    <source>
        <strain evidence="3">DAOMC 236416</strain>
    </source>
</reference>
<feature type="region of interest" description="Disordered" evidence="1">
    <location>
        <begin position="315"/>
        <end position="372"/>
    </location>
</feature>
<evidence type="ECO:0000313" key="3">
    <source>
        <dbReference type="EMBL" id="KAE8258646.1"/>
    </source>
</evidence>
<organism evidence="3 4">
    <name type="scientific">Tilletia indica</name>
    <dbReference type="NCBI Taxonomy" id="43049"/>
    <lineage>
        <taxon>Eukaryota</taxon>
        <taxon>Fungi</taxon>
        <taxon>Dikarya</taxon>
        <taxon>Basidiomycota</taxon>
        <taxon>Ustilaginomycotina</taxon>
        <taxon>Exobasidiomycetes</taxon>
        <taxon>Tilletiales</taxon>
        <taxon>Tilletiaceae</taxon>
        <taxon>Tilletia</taxon>
    </lineage>
</organism>
<feature type="compositionally biased region" description="Polar residues" evidence="1">
    <location>
        <begin position="318"/>
        <end position="333"/>
    </location>
</feature>
<keyword evidence="2" id="KW-0472">Membrane</keyword>
<dbReference type="Proteomes" id="UP000077521">
    <property type="component" value="Unassembled WGS sequence"/>
</dbReference>
<gene>
    <name evidence="3" type="ORF">A4X13_0g1542</name>
</gene>
<feature type="transmembrane region" description="Helical" evidence="2">
    <location>
        <begin position="232"/>
        <end position="251"/>
    </location>
</feature>
<name>A0A177TF56_9BASI</name>
<reference evidence="3" key="2">
    <citation type="journal article" date="2019" name="IMA Fungus">
        <title>Genome sequencing and comparison of five Tilletia species to identify candidate genes for the detection of regulated species infecting wheat.</title>
        <authorList>
            <person name="Nguyen H.D.T."/>
            <person name="Sultana T."/>
            <person name="Kesanakurti P."/>
            <person name="Hambleton S."/>
        </authorList>
    </citation>
    <scope>NUCLEOTIDE SEQUENCE</scope>
    <source>
        <strain evidence="3">DAOMC 236416</strain>
    </source>
</reference>
<evidence type="ECO:0000313" key="4">
    <source>
        <dbReference type="Proteomes" id="UP000077521"/>
    </source>
</evidence>
<evidence type="ECO:0000256" key="1">
    <source>
        <dbReference type="SAM" id="MobiDB-lite"/>
    </source>
</evidence>
<feature type="compositionally biased region" description="Basic and acidic residues" evidence="1">
    <location>
        <begin position="352"/>
        <end position="361"/>
    </location>
</feature>
<evidence type="ECO:0000256" key="2">
    <source>
        <dbReference type="SAM" id="Phobius"/>
    </source>
</evidence>
<sequence>MPKDMPQCYFGLSGSYSLGSRILFYSCIAGSILSLICRGFWKPGQRHRLDSIITFSVSTTLMMASVAALHIIVICFLSITTAHYRYVTDLDLIVADYFVRLGYAAALIILYLWPYEYSFGQSMMFQGIHALFIASAASQAINDFTSSGVAAECLGSGLQACLDACSTNTAPLRVGSNPFPYAFPHTQLGHPRANLVSGISQVISLGSALVSFFASAWFIESPSLKRYYPARTGLNIVASASLLLSLVTGEIHLQHPPYSIGQEPLSSVGQWGAMASAAMIVIWSITFLSLADVSGKQSTYSTRVNYHPWCEPFAKPEPTSTEIQTSGQSTQHESTAKAGLRQRFPPAPSEPLPKEQSKSIEAEAMQQIPTGL</sequence>
<keyword evidence="4" id="KW-1185">Reference proteome</keyword>
<feature type="transmembrane region" description="Helical" evidence="2">
    <location>
        <begin position="198"/>
        <end position="220"/>
    </location>
</feature>